<feature type="domain" description="Heterokaryon incompatibility" evidence="1">
    <location>
        <begin position="102"/>
        <end position="243"/>
    </location>
</feature>
<dbReference type="Pfam" id="PF06985">
    <property type="entry name" value="HET"/>
    <property type="match status" value="1"/>
</dbReference>
<reference evidence="2" key="1">
    <citation type="submission" date="2023-04" db="EMBL/GenBank/DDBJ databases">
        <title>Black Yeasts Isolated from many extreme environments.</title>
        <authorList>
            <person name="Coleine C."/>
            <person name="Stajich J.E."/>
            <person name="Selbmann L."/>
        </authorList>
    </citation>
    <scope>NUCLEOTIDE SEQUENCE</scope>
    <source>
        <strain evidence="2">CCFEE 5312</strain>
    </source>
</reference>
<dbReference type="InterPro" id="IPR052895">
    <property type="entry name" value="HetReg/Transcr_Mod"/>
</dbReference>
<dbReference type="PANTHER" id="PTHR24148">
    <property type="entry name" value="ANKYRIN REPEAT DOMAIN-CONTAINING PROTEIN 39 HOMOLOG-RELATED"/>
    <property type="match status" value="1"/>
</dbReference>
<name>A0AAJ0DEE7_9PEZI</name>
<comment type="caution">
    <text evidence="2">The sequence shown here is derived from an EMBL/GenBank/DDBJ whole genome shotgun (WGS) entry which is preliminary data.</text>
</comment>
<dbReference type="AlphaFoldDB" id="A0AAJ0DEE7"/>
<evidence type="ECO:0000259" key="1">
    <source>
        <dbReference type="Pfam" id="PF06985"/>
    </source>
</evidence>
<dbReference type="PANTHER" id="PTHR24148:SF64">
    <property type="entry name" value="HETEROKARYON INCOMPATIBILITY DOMAIN-CONTAINING PROTEIN"/>
    <property type="match status" value="1"/>
</dbReference>
<dbReference type="EMBL" id="JAWDJX010000021">
    <property type="protein sequence ID" value="KAK3052278.1"/>
    <property type="molecule type" value="Genomic_DNA"/>
</dbReference>
<proteinExistence type="predicted"/>
<dbReference type="InterPro" id="IPR010730">
    <property type="entry name" value="HET"/>
</dbReference>
<evidence type="ECO:0000313" key="2">
    <source>
        <dbReference type="EMBL" id="KAK3052278.1"/>
    </source>
</evidence>
<evidence type="ECO:0000313" key="3">
    <source>
        <dbReference type="Proteomes" id="UP001271007"/>
    </source>
</evidence>
<accession>A0AAJ0DEE7</accession>
<organism evidence="2 3">
    <name type="scientific">Extremus antarcticus</name>
    <dbReference type="NCBI Taxonomy" id="702011"/>
    <lineage>
        <taxon>Eukaryota</taxon>
        <taxon>Fungi</taxon>
        <taxon>Dikarya</taxon>
        <taxon>Ascomycota</taxon>
        <taxon>Pezizomycotina</taxon>
        <taxon>Dothideomycetes</taxon>
        <taxon>Dothideomycetidae</taxon>
        <taxon>Mycosphaerellales</taxon>
        <taxon>Extremaceae</taxon>
        <taxon>Extremus</taxon>
    </lineage>
</organism>
<protein>
    <recommendedName>
        <fullName evidence="1">Heterokaryon incompatibility domain-containing protein</fullName>
    </recommendedName>
</protein>
<dbReference type="Proteomes" id="UP001271007">
    <property type="component" value="Unassembled WGS sequence"/>
</dbReference>
<gene>
    <name evidence="2" type="ORF">LTR09_006488</name>
</gene>
<sequence>MATAFDQGCPLCIEDLARERHAASYTDYVEESYQEDSDTNADAFDPESQAAQIYRPIGALQLRLLELQPGKAGDPSSGQLHVANLDQSTKISLSNDSHAVDYAALSYCWGDQVFERSIQCNGVWYPITKNLYNALQHLRYNTKTMLLWVDALCINQTDLAERARHIHNMLAIFSRARTVIAWLGDSANDTQTAVRFAAMCNFKHPSPQPGMFNLCEQHQRLSLTGTTDLLSRAWFHRLWVKQEVWAARELVFCSGHFRVSWSELKRTAERLQQLQSPLFPVKYDLLHAYRNPFIGLRRGAEPGSGLGGPHTLEDLAVVLHRTAGSGCHDPRDHVYGVVGMAQVTTIDMSITSDGRFMDAEQSRATADQWLPTSKDEPTLKGWSTVSSEAGPFLIVDYSRSTSRVFQDVVRYIMRMDGNLNIFARLWSGSAENGWGIAFGGNAGGEPLPSWCPNLSSPLQNRDFPQYPRLREKPPTCQIPVETPDVLHLRGIIIGHAKLSYEYRNFVAYEWLGEQIAHHSHRVLALKHSELNIRSPGPDYWPERENWEMATWSRFNEPSWTALGWDDVVVSVEGSRALFVLRPQGRGSGRFTLVGLTYLQVDLTEDRGKFKTSVAHIALQYMLQEAREANRLAEFLVV</sequence>
<keyword evidence="3" id="KW-1185">Reference proteome</keyword>